<dbReference type="GO" id="GO:0008237">
    <property type="term" value="F:metallopeptidase activity"/>
    <property type="evidence" value="ECO:0007669"/>
    <property type="project" value="InterPro"/>
</dbReference>
<organism evidence="6 7">
    <name type="scientific">Lichenibacterium minor</name>
    <dbReference type="NCBI Taxonomy" id="2316528"/>
    <lineage>
        <taxon>Bacteria</taxon>
        <taxon>Pseudomonadati</taxon>
        <taxon>Pseudomonadota</taxon>
        <taxon>Alphaproteobacteria</taxon>
        <taxon>Hyphomicrobiales</taxon>
        <taxon>Lichenihabitantaceae</taxon>
        <taxon>Lichenibacterium</taxon>
    </lineage>
</organism>
<proteinExistence type="predicted"/>
<dbReference type="GO" id="GO:0005509">
    <property type="term" value="F:calcium ion binding"/>
    <property type="evidence" value="ECO:0007669"/>
    <property type="project" value="InterPro"/>
</dbReference>
<dbReference type="Pfam" id="PF00353">
    <property type="entry name" value="HemolysinCabind"/>
    <property type="match status" value="1"/>
</dbReference>
<evidence type="ECO:0000256" key="2">
    <source>
        <dbReference type="ARBA" id="ARBA00004613"/>
    </source>
</evidence>
<dbReference type="Gene3D" id="3.40.390.10">
    <property type="entry name" value="Collagenase (Catalytic Domain)"/>
    <property type="match status" value="1"/>
</dbReference>
<dbReference type="GO" id="GO:0005615">
    <property type="term" value="C:extracellular space"/>
    <property type="evidence" value="ECO:0007669"/>
    <property type="project" value="InterPro"/>
</dbReference>
<dbReference type="InterPro" id="IPR001343">
    <property type="entry name" value="Hemolysn_Ca-bd"/>
</dbReference>
<evidence type="ECO:0000256" key="1">
    <source>
        <dbReference type="ARBA" id="ARBA00001913"/>
    </source>
</evidence>
<name>A0A4V1RUG2_9HYPH</name>
<feature type="domain" description="Peptidase M10 serralysin C-terminal" evidence="5">
    <location>
        <begin position="43"/>
        <end position="180"/>
    </location>
</feature>
<evidence type="ECO:0000313" key="7">
    <source>
        <dbReference type="Proteomes" id="UP000290759"/>
    </source>
</evidence>
<dbReference type="InterPro" id="IPR011049">
    <property type="entry name" value="Serralysin-like_metalloprot_C"/>
</dbReference>
<dbReference type="Gene3D" id="2.150.10.10">
    <property type="entry name" value="Serralysin-like metalloprotease, C-terminal"/>
    <property type="match status" value="1"/>
</dbReference>
<evidence type="ECO:0000256" key="4">
    <source>
        <dbReference type="ARBA" id="ARBA00022737"/>
    </source>
</evidence>
<protein>
    <recommendedName>
        <fullName evidence="5">Peptidase M10 serralysin C-terminal domain-containing protein</fullName>
    </recommendedName>
</protein>
<evidence type="ECO:0000313" key="6">
    <source>
        <dbReference type="EMBL" id="RYC31044.1"/>
    </source>
</evidence>
<dbReference type="AlphaFoldDB" id="A0A4V1RUG2"/>
<comment type="caution">
    <text evidence="6">The sequence shown here is derived from an EMBL/GenBank/DDBJ whole genome shotgun (WGS) entry which is preliminary data.</text>
</comment>
<comment type="cofactor">
    <cofactor evidence="1">
        <name>Ca(2+)</name>
        <dbReference type="ChEBI" id="CHEBI:29108"/>
    </cofactor>
</comment>
<dbReference type="OrthoDB" id="733404at2"/>
<dbReference type="PRINTS" id="PR00313">
    <property type="entry name" value="CABNDNGRPT"/>
</dbReference>
<dbReference type="InterPro" id="IPR024079">
    <property type="entry name" value="MetalloPept_cat_dom_sf"/>
</dbReference>
<reference evidence="6 7" key="2">
    <citation type="submission" date="2019-02" db="EMBL/GenBank/DDBJ databases">
        <title>'Lichenibacterium ramalinii' gen. nov. sp. nov., 'Lichenibacterium minor' gen. nov. sp. nov.</title>
        <authorList>
            <person name="Pankratov T."/>
        </authorList>
    </citation>
    <scope>NUCLEOTIDE SEQUENCE [LARGE SCALE GENOMIC DNA]</scope>
    <source>
        <strain evidence="6 7">RmlP026</strain>
    </source>
</reference>
<dbReference type="Pfam" id="PF08548">
    <property type="entry name" value="Peptidase_M10_C"/>
    <property type="match status" value="1"/>
</dbReference>
<keyword evidence="4" id="KW-0677">Repeat</keyword>
<keyword evidence="3" id="KW-0964">Secreted</keyword>
<dbReference type="Proteomes" id="UP000290759">
    <property type="component" value="Unassembled WGS sequence"/>
</dbReference>
<comment type="subcellular location">
    <subcellularLocation>
        <location evidence="2">Secreted</location>
    </subcellularLocation>
</comment>
<gene>
    <name evidence="6" type="ORF">D3273_15705</name>
</gene>
<sequence>MSYSGTVWGEDNPWTPSVDPGQTVLNANLGSYGPIDVAALQYIYGAKAHDTGDDVYTFGDDKAADAGYTTIWDTGGTDTIRYVGSSRSKIDLRAATLDKQVGGGGFLSTSETLTGGFLIANGVTIENAIGGSGDDIVIGNAVANTLTGGSGHDTLTGGGGADVFKDTAADHDGDTITDFTNLDTLRFTDAALGSFSFGYDASTGRLTYATGSGGGLGLSLSPGLSGAFVATTDPSGGVDLRLAAATVPAATPAGGSAAPAPTGQASTTAGQTVAATVSAVAASVAAGPTTAPATAGTAVTNVGGAIPAAAPAVTGTGDGQAASAAVAATQVAAQVATVPTASRAVSTAPVDKLALDPGLAYTGDGGFVFTGHASSTAGVASVAFSAEVDGARRQLGFAAVAADGSFAFTDAVDDPQSFIVATMTDGAGGRSDVASPASLARPPEGAGFVAEIDSYDGGAQTSVALIRANGHRQVDVLTGGQTLASSSFDVFLNHGAPDNTFVFDPGFGRDVMRQFRVGGDGGDTLALSGADFDNSVAEVLRDSRMVGGAVVISDPVTGDILRLAGVTKRELIAGRDAVTFHA</sequence>
<dbReference type="EMBL" id="QYBB01000018">
    <property type="protein sequence ID" value="RYC31044.1"/>
    <property type="molecule type" value="Genomic_DNA"/>
</dbReference>
<dbReference type="SUPFAM" id="SSF51120">
    <property type="entry name" value="beta-Roll"/>
    <property type="match status" value="1"/>
</dbReference>
<dbReference type="InterPro" id="IPR013858">
    <property type="entry name" value="Peptidase_M10B_C"/>
</dbReference>
<evidence type="ECO:0000259" key="5">
    <source>
        <dbReference type="Pfam" id="PF08548"/>
    </source>
</evidence>
<reference evidence="6 7" key="1">
    <citation type="submission" date="2018-12" db="EMBL/GenBank/DDBJ databases">
        <authorList>
            <person name="Grouzdev D.S."/>
            <person name="Krutkina M.S."/>
        </authorList>
    </citation>
    <scope>NUCLEOTIDE SEQUENCE [LARGE SCALE GENOMIC DNA]</scope>
    <source>
        <strain evidence="6 7">RmlP026</strain>
    </source>
</reference>
<evidence type="ECO:0000256" key="3">
    <source>
        <dbReference type="ARBA" id="ARBA00022525"/>
    </source>
</evidence>
<keyword evidence="7" id="KW-1185">Reference proteome</keyword>
<accession>A0A4V1RUG2</accession>